<dbReference type="SMART" id="SM00636">
    <property type="entry name" value="Glyco_18"/>
    <property type="match status" value="1"/>
</dbReference>
<dbReference type="Gene3D" id="3.20.20.80">
    <property type="entry name" value="Glycosidases"/>
    <property type="match status" value="1"/>
</dbReference>
<keyword evidence="1 3" id="KW-0378">Hydrolase</keyword>
<dbReference type="SUPFAM" id="SSF51445">
    <property type="entry name" value="(Trans)glycosidases"/>
    <property type="match status" value="1"/>
</dbReference>
<dbReference type="GO" id="GO:0008061">
    <property type="term" value="F:chitin binding"/>
    <property type="evidence" value="ECO:0007669"/>
    <property type="project" value="InterPro"/>
</dbReference>
<evidence type="ECO:0000256" key="4">
    <source>
        <dbReference type="RuleBase" id="RU004453"/>
    </source>
</evidence>
<dbReference type="InterPro" id="IPR011583">
    <property type="entry name" value="Chitinase_II/V-like_cat"/>
</dbReference>
<dbReference type="InterPro" id="IPR001223">
    <property type="entry name" value="Glyco_hydro18_cat"/>
</dbReference>
<dbReference type="InterPro" id="IPR017853">
    <property type="entry name" value="GH"/>
</dbReference>
<dbReference type="Gene3D" id="3.10.50.10">
    <property type="match status" value="1"/>
</dbReference>
<keyword evidence="5" id="KW-0732">Signal</keyword>
<dbReference type="GO" id="GO:0004553">
    <property type="term" value="F:hydrolase activity, hydrolyzing O-glycosyl compounds"/>
    <property type="evidence" value="ECO:0007669"/>
    <property type="project" value="InterPro"/>
</dbReference>
<dbReference type="GO" id="GO:0005975">
    <property type="term" value="P:carbohydrate metabolic process"/>
    <property type="evidence" value="ECO:0007669"/>
    <property type="project" value="InterPro"/>
</dbReference>
<evidence type="ECO:0000313" key="8">
    <source>
        <dbReference type="Proteomes" id="UP000070457"/>
    </source>
</evidence>
<evidence type="ECO:0000313" key="7">
    <source>
        <dbReference type="EMBL" id="KXK27426.1"/>
    </source>
</evidence>
<proteinExistence type="inferred from homology"/>
<evidence type="ECO:0000256" key="1">
    <source>
        <dbReference type="ARBA" id="ARBA00022801"/>
    </source>
</evidence>
<protein>
    <submittedName>
        <fullName evidence="7">Putative sporulation-specific glycosylase YdhD</fullName>
        <ecNumber evidence="7">3.2.-.-</ecNumber>
    </submittedName>
</protein>
<dbReference type="PROSITE" id="PS01095">
    <property type="entry name" value="GH18_1"/>
    <property type="match status" value="1"/>
</dbReference>
<dbReference type="Proteomes" id="UP000070457">
    <property type="component" value="Unassembled WGS sequence"/>
</dbReference>
<dbReference type="PANTHER" id="PTHR46066:SF2">
    <property type="entry name" value="CHITINASE DOMAIN-CONTAINING PROTEIN 1"/>
    <property type="match status" value="1"/>
</dbReference>
<comment type="similarity">
    <text evidence="4">Belongs to the glycosyl hydrolase 18 family.</text>
</comment>
<gene>
    <name evidence="7" type="primary">ydhD</name>
    <name evidence="7" type="ORF">TR69_WS6001000302</name>
</gene>
<dbReference type="Pfam" id="PF00704">
    <property type="entry name" value="Glyco_hydro_18"/>
    <property type="match status" value="1"/>
</dbReference>
<accession>A0A136M0M5</accession>
<evidence type="ECO:0000259" key="6">
    <source>
        <dbReference type="PROSITE" id="PS51910"/>
    </source>
</evidence>
<name>A0A136M0M5_9BACT</name>
<dbReference type="EMBL" id="JYNZ01000002">
    <property type="protein sequence ID" value="KXK27426.1"/>
    <property type="molecule type" value="Genomic_DNA"/>
</dbReference>
<organism evidence="7 8">
    <name type="scientific">candidate division WS6 bacterium OLB20</name>
    <dbReference type="NCBI Taxonomy" id="1617426"/>
    <lineage>
        <taxon>Bacteria</taxon>
        <taxon>Candidatus Dojkabacteria</taxon>
    </lineage>
</organism>
<dbReference type="STRING" id="1617426.TR69_WS6001000302"/>
<feature type="domain" description="GH18" evidence="6">
    <location>
        <begin position="42"/>
        <end position="374"/>
    </location>
</feature>
<evidence type="ECO:0000256" key="3">
    <source>
        <dbReference type="RuleBase" id="RU000489"/>
    </source>
</evidence>
<keyword evidence="2 3" id="KW-0326">Glycosidase</keyword>
<dbReference type="AlphaFoldDB" id="A0A136M0M5"/>
<dbReference type="PROSITE" id="PS51257">
    <property type="entry name" value="PROKAR_LIPOPROTEIN"/>
    <property type="match status" value="1"/>
</dbReference>
<evidence type="ECO:0000256" key="5">
    <source>
        <dbReference type="SAM" id="SignalP"/>
    </source>
</evidence>
<comment type="caution">
    <text evidence="7">The sequence shown here is derived from an EMBL/GenBank/DDBJ whole genome shotgun (WGS) entry which is preliminary data.</text>
</comment>
<evidence type="ECO:0000256" key="2">
    <source>
        <dbReference type="ARBA" id="ARBA00023295"/>
    </source>
</evidence>
<feature type="signal peptide" evidence="5">
    <location>
        <begin position="1"/>
        <end position="21"/>
    </location>
</feature>
<reference evidence="7 8" key="1">
    <citation type="submission" date="2015-02" db="EMBL/GenBank/DDBJ databases">
        <title>Improved understanding of the partial-nitritation anammox process through 23 genomes representing the majority of the microbial community.</title>
        <authorList>
            <person name="Speth D.R."/>
            <person name="In T Zandt M."/>
            <person name="Guerrero Cruz S."/>
            <person name="Jetten M.S."/>
            <person name="Dutilh B.E."/>
        </authorList>
    </citation>
    <scope>NUCLEOTIDE SEQUENCE [LARGE SCALE GENOMIC DNA]</scope>
    <source>
        <strain evidence="7">OLB20</strain>
    </source>
</reference>
<dbReference type="PANTHER" id="PTHR46066">
    <property type="entry name" value="CHITINASE DOMAIN-CONTAINING PROTEIN 1 FAMILY MEMBER"/>
    <property type="match status" value="1"/>
</dbReference>
<sequence>MQSLRTICAVLLIIVSGTACVQPLPEDQDTPPEAVPVATGKPLIHGWIPHWEINAGIDTMESYPLFASVSPVWYEVGAGGTLLPVGGDRDPLIRYSAQTETQLIPSIASFDHNTFSSLAATDEQLYAHADAILAEVDRYGYDGIDLDYESVKLEDGPAYMTLIRTLAEELHAREKLLSVTVLAKWGDQVAYGYRPETRAVQDWTEIAVHADQLRIMTYDFTYQGATYPGPIAPESWVRAVTEYAIEKAPREKLILGVPTYAYEWFQPQGSSETLLQFEPNGLTNPQSESGNARSYPFSTVERILAEYPGESVFFQGEHIYRYKRSGEDRVVVFTDPQGILDRYRLAEEYGLAGISFWRLGEEGDLYSDLSSYLD</sequence>
<feature type="chain" id="PRO_5007475365" evidence="5">
    <location>
        <begin position="22"/>
        <end position="374"/>
    </location>
</feature>
<dbReference type="InterPro" id="IPR001579">
    <property type="entry name" value="Glyco_hydro_18_chit_AS"/>
</dbReference>
<dbReference type="EC" id="3.2.-.-" evidence="7"/>
<dbReference type="InterPro" id="IPR029070">
    <property type="entry name" value="Chitinase_insertion_sf"/>
</dbReference>
<dbReference type="PROSITE" id="PS51910">
    <property type="entry name" value="GH18_2"/>
    <property type="match status" value="1"/>
</dbReference>